<reference evidence="8 9" key="1">
    <citation type="submission" date="2016-05" db="EMBL/GenBank/DDBJ databases">
        <title>Genome sequencing reveals origins of a unique bacterial endosymbiosis in the earliest lineages of terrestrial Fungi.</title>
        <authorList>
            <consortium name="DOE Joint Genome Institute"/>
            <person name="Uehling J."/>
            <person name="Gryganskyi A."/>
            <person name="Hameed K."/>
            <person name="Tschaplinski T."/>
            <person name="Misztal P."/>
            <person name="Wu S."/>
            <person name="Desiro A."/>
            <person name="Vande Pol N."/>
            <person name="Du Z.-Y."/>
            <person name="Zienkiewicz A."/>
            <person name="Zienkiewicz K."/>
            <person name="Morin E."/>
            <person name="Tisserant E."/>
            <person name="Splivallo R."/>
            <person name="Hainaut M."/>
            <person name="Henrissat B."/>
            <person name="Ohm R."/>
            <person name="Kuo A."/>
            <person name="Yan J."/>
            <person name="Lipzen A."/>
            <person name="Nolan M."/>
            <person name="Labutti K."/>
            <person name="Barry K."/>
            <person name="Goldstein A."/>
            <person name="Labbe J."/>
            <person name="Schadt C."/>
            <person name="Tuskan G."/>
            <person name="Grigoriev I."/>
            <person name="Martin F."/>
            <person name="Vilgalys R."/>
            <person name="Bonito G."/>
        </authorList>
    </citation>
    <scope>NUCLEOTIDE SEQUENCE [LARGE SCALE GENOMIC DNA]</scope>
    <source>
        <strain evidence="8 9">AG-77</strain>
    </source>
</reference>
<dbReference type="OrthoDB" id="426882at2759"/>
<comment type="cofactor">
    <cofactor evidence="5">
        <name>[2Fe-2S] cluster</name>
        <dbReference type="ChEBI" id="CHEBI:190135"/>
    </cofactor>
</comment>
<gene>
    <name evidence="8" type="ORF">K457DRAFT_22538</name>
</gene>
<keyword evidence="4" id="KW-0411">Iron-sulfur</keyword>
<protein>
    <recommendedName>
        <fullName evidence="7">Rieske domain-containing protein</fullName>
    </recommendedName>
</protein>
<feature type="domain" description="Rieske" evidence="7">
    <location>
        <begin position="79"/>
        <end position="179"/>
    </location>
</feature>
<evidence type="ECO:0000256" key="3">
    <source>
        <dbReference type="ARBA" id="ARBA00023004"/>
    </source>
</evidence>
<dbReference type="Gene3D" id="2.102.10.10">
    <property type="entry name" value="Rieske [2Fe-2S] iron-sulphur domain"/>
    <property type="match status" value="1"/>
</dbReference>
<evidence type="ECO:0000256" key="2">
    <source>
        <dbReference type="ARBA" id="ARBA00022723"/>
    </source>
</evidence>
<dbReference type="GO" id="GO:0051537">
    <property type="term" value="F:2 iron, 2 sulfur cluster binding"/>
    <property type="evidence" value="ECO:0007669"/>
    <property type="project" value="UniProtKB-KW"/>
</dbReference>
<evidence type="ECO:0000256" key="1">
    <source>
        <dbReference type="ARBA" id="ARBA00022714"/>
    </source>
</evidence>
<dbReference type="AlphaFoldDB" id="A0A197JNT3"/>
<dbReference type="PANTHER" id="PTHR21496:SF0">
    <property type="entry name" value="RIESKE DOMAIN-CONTAINING PROTEIN"/>
    <property type="match status" value="1"/>
</dbReference>
<accession>A0A197JNT3</accession>
<evidence type="ECO:0000259" key="7">
    <source>
        <dbReference type="PROSITE" id="PS51296"/>
    </source>
</evidence>
<dbReference type="STRING" id="1314771.A0A197JNT3"/>
<evidence type="ECO:0000256" key="5">
    <source>
        <dbReference type="ARBA" id="ARBA00034078"/>
    </source>
</evidence>
<dbReference type="PROSITE" id="PS51296">
    <property type="entry name" value="RIESKE"/>
    <property type="match status" value="1"/>
</dbReference>
<sequence>MASTIPTAPDGYIHAGPVSDFLPTPSPSSSASETNGDSGTDNANEQDTTSVCPAVSAPTTTTTTTETLKASCKTQGEEGQLIKVIEIPQPAGRYPPVKRVAVSFFHDKWYAFINICPHQGSALSRGTMTDIEDMGIVWGAGVTCSLHSWTFDASSGQSDSTRFVIDTHDVKEIDGHVFVSQKPKNAHIAGPRRDFGGREMN</sequence>
<evidence type="ECO:0000313" key="9">
    <source>
        <dbReference type="Proteomes" id="UP000078512"/>
    </source>
</evidence>
<dbReference type="InterPro" id="IPR017941">
    <property type="entry name" value="Rieske_2Fe-2S"/>
</dbReference>
<organism evidence="8 9">
    <name type="scientific">Linnemannia elongata AG-77</name>
    <dbReference type="NCBI Taxonomy" id="1314771"/>
    <lineage>
        <taxon>Eukaryota</taxon>
        <taxon>Fungi</taxon>
        <taxon>Fungi incertae sedis</taxon>
        <taxon>Mucoromycota</taxon>
        <taxon>Mortierellomycotina</taxon>
        <taxon>Mortierellomycetes</taxon>
        <taxon>Mortierellales</taxon>
        <taxon>Mortierellaceae</taxon>
        <taxon>Linnemannia</taxon>
    </lineage>
</organism>
<keyword evidence="9" id="KW-1185">Reference proteome</keyword>
<evidence type="ECO:0000256" key="4">
    <source>
        <dbReference type="ARBA" id="ARBA00023014"/>
    </source>
</evidence>
<dbReference type="EMBL" id="KV442070">
    <property type="protein sequence ID" value="OAQ26136.1"/>
    <property type="molecule type" value="Genomic_DNA"/>
</dbReference>
<dbReference type="GO" id="GO:0046872">
    <property type="term" value="F:metal ion binding"/>
    <property type="evidence" value="ECO:0007669"/>
    <property type="project" value="UniProtKB-KW"/>
</dbReference>
<feature type="region of interest" description="Disordered" evidence="6">
    <location>
        <begin position="1"/>
        <end position="60"/>
    </location>
</feature>
<keyword evidence="2" id="KW-0479">Metal-binding</keyword>
<dbReference type="Proteomes" id="UP000078512">
    <property type="component" value="Unassembled WGS sequence"/>
</dbReference>
<name>A0A197JNT3_9FUNG</name>
<feature type="compositionally biased region" description="Polar residues" evidence="6">
    <location>
        <begin position="33"/>
        <end position="51"/>
    </location>
</feature>
<keyword evidence="3" id="KW-0408">Iron</keyword>
<proteinExistence type="predicted"/>
<evidence type="ECO:0000313" key="8">
    <source>
        <dbReference type="EMBL" id="OAQ26136.1"/>
    </source>
</evidence>
<dbReference type="PANTHER" id="PTHR21496">
    <property type="entry name" value="FERREDOXIN-RELATED"/>
    <property type="match status" value="1"/>
</dbReference>
<dbReference type="InterPro" id="IPR036922">
    <property type="entry name" value="Rieske_2Fe-2S_sf"/>
</dbReference>
<evidence type="ECO:0000256" key="6">
    <source>
        <dbReference type="SAM" id="MobiDB-lite"/>
    </source>
</evidence>
<dbReference type="Pfam" id="PF00355">
    <property type="entry name" value="Rieske"/>
    <property type="match status" value="1"/>
</dbReference>
<dbReference type="SUPFAM" id="SSF50022">
    <property type="entry name" value="ISP domain"/>
    <property type="match status" value="1"/>
</dbReference>
<keyword evidence="1" id="KW-0001">2Fe-2S</keyword>